<evidence type="ECO:0000313" key="2">
    <source>
        <dbReference type="Proteomes" id="UP001642409"/>
    </source>
</evidence>
<organism evidence="1 2">
    <name type="scientific">Hexamita inflata</name>
    <dbReference type="NCBI Taxonomy" id="28002"/>
    <lineage>
        <taxon>Eukaryota</taxon>
        <taxon>Metamonada</taxon>
        <taxon>Diplomonadida</taxon>
        <taxon>Hexamitidae</taxon>
        <taxon>Hexamitinae</taxon>
        <taxon>Hexamita</taxon>
    </lineage>
</organism>
<keyword evidence="2" id="KW-1185">Reference proteome</keyword>
<reference evidence="1 2" key="1">
    <citation type="submission" date="2024-07" db="EMBL/GenBank/DDBJ databases">
        <authorList>
            <person name="Akdeniz Z."/>
        </authorList>
    </citation>
    <scope>NUCLEOTIDE SEQUENCE [LARGE SCALE GENOMIC DNA]</scope>
</reference>
<comment type="caution">
    <text evidence="1">The sequence shown here is derived from an EMBL/GenBank/DDBJ whole genome shotgun (WGS) entry which is preliminary data.</text>
</comment>
<dbReference type="Proteomes" id="UP001642409">
    <property type="component" value="Unassembled WGS sequence"/>
</dbReference>
<proteinExistence type="predicted"/>
<dbReference type="EMBL" id="CAXDID020000080">
    <property type="protein sequence ID" value="CAL6018469.1"/>
    <property type="molecule type" value="Genomic_DNA"/>
</dbReference>
<name>A0ABP1IL08_9EUKA</name>
<accession>A0ABP1IL08</accession>
<protein>
    <submittedName>
        <fullName evidence="1">Hypothetical_protein</fullName>
    </submittedName>
</protein>
<evidence type="ECO:0000313" key="1">
    <source>
        <dbReference type="EMBL" id="CAL6018469.1"/>
    </source>
</evidence>
<sequence length="419" mass="47870">MIQSQETIELIDTSIQFRLNSSNSSGLVNTINSTLNIFSLHMCKIIGSNLMYNQYNGYISSTVLKNVTVDINQLQICINSTLQIGYIADDATFKLQGSIPENRCDICKVGTVSYGICVDNLEYAQIKDEILQCIYPFEYVDSKCQCAYGYVLNVSICVDLIDKISKLVSSQDQNLTIQQMQQNMYNMILNQQNINVNLETSIAINSSFTKFTIQQNLSLLEQNIINNIMIFQNRRDEINYTLMTNITAQNSMLIPIQAKIDKYTIQPSCGHSNSTNITEINFNLTICDLPQYSTSFDIVDISYNIFTSDYDKGYVFSSSVIIQNTYISIQKSVYNNIVSPLFQTQGSFLNLKIEIKQQIIGTGSILTPSQQRIECRFLNFKFALKSNIFTILWKYILNWLNLMRVFYQILSNTWSVLVD</sequence>
<gene>
    <name evidence="1" type="ORF">HINF_LOCUS26486</name>
</gene>